<evidence type="ECO:0000256" key="1">
    <source>
        <dbReference type="ARBA" id="ARBA00001946"/>
    </source>
</evidence>
<protein>
    <submittedName>
        <fullName evidence="15">CBS domain-containing protein</fullName>
    </submittedName>
</protein>
<dbReference type="Pfam" id="PF00571">
    <property type="entry name" value="CBS"/>
    <property type="match status" value="2"/>
</dbReference>
<dbReference type="InterPro" id="IPR001667">
    <property type="entry name" value="DDH_dom"/>
</dbReference>
<evidence type="ECO:0000256" key="5">
    <source>
        <dbReference type="ARBA" id="ARBA00022694"/>
    </source>
</evidence>
<feature type="domain" description="CBS" evidence="14">
    <location>
        <begin position="385"/>
        <end position="441"/>
    </location>
</feature>
<evidence type="ECO:0000256" key="12">
    <source>
        <dbReference type="RuleBase" id="RU003953"/>
    </source>
</evidence>
<gene>
    <name evidence="15" type="ORF">F4Y42_05975</name>
</gene>
<dbReference type="InterPro" id="IPR002646">
    <property type="entry name" value="PolA_pol_head_dom"/>
</dbReference>
<dbReference type="InterPro" id="IPR003156">
    <property type="entry name" value="DHHA1_dom"/>
</dbReference>
<dbReference type="GO" id="GO:0046872">
    <property type="term" value="F:metal ion binding"/>
    <property type="evidence" value="ECO:0007669"/>
    <property type="project" value="UniProtKB-KW"/>
</dbReference>
<evidence type="ECO:0000256" key="6">
    <source>
        <dbReference type="ARBA" id="ARBA00022695"/>
    </source>
</evidence>
<reference evidence="15" key="1">
    <citation type="submission" date="2019-09" db="EMBL/GenBank/DDBJ databases">
        <title>Characterisation of the sponge microbiome using genome-centric metagenomics.</title>
        <authorList>
            <person name="Engelberts J.P."/>
            <person name="Robbins S.J."/>
            <person name="De Goeij J.M."/>
            <person name="Aranda M."/>
            <person name="Bell S.C."/>
            <person name="Webster N.S."/>
        </authorList>
    </citation>
    <scope>NUCLEOTIDE SEQUENCE</scope>
    <source>
        <strain evidence="15">SB0664_bin_27</strain>
    </source>
</reference>
<comment type="similarity">
    <text evidence="2 12">Belongs to the tRNA nucleotidyltransferase/poly(A) polymerase family.</text>
</comment>
<dbReference type="Pfam" id="PF01743">
    <property type="entry name" value="PolyA_pol"/>
    <property type="match status" value="1"/>
</dbReference>
<dbReference type="GO" id="GO:0016779">
    <property type="term" value="F:nucleotidyltransferase activity"/>
    <property type="evidence" value="ECO:0007669"/>
    <property type="project" value="UniProtKB-KW"/>
</dbReference>
<dbReference type="InterPro" id="IPR000644">
    <property type="entry name" value="CBS_dom"/>
</dbReference>
<dbReference type="PROSITE" id="PS51371">
    <property type="entry name" value="CBS"/>
    <property type="match status" value="2"/>
</dbReference>
<evidence type="ECO:0000256" key="9">
    <source>
        <dbReference type="ARBA" id="ARBA00022842"/>
    </source>
</evidence>
<feature type="region of interest" description="Disordered" evidence="13">
    <location>
        <begin position="737"/>
        <end position="760"/>
    </location>
</feature>
<feature type="domain" description="CBS" evidence="14">
    <location>
        <begin position="317"/>
        <end position="379"/>
    </location>
</feature>
<name>A0A6B0YTC4_9CHLR</name>
<evidence type="ECO:0000256" key="7">
    <source>
        <dbReference type="ARBA" id="ARBA00022723"/>
    </source>
</evidence>
<dbReference type="InterPro" id="IPR032828">
    <property type="entry name" value="PolyA_RNA-bd"/>
</dbReference>
<dbReference type="Pfam" id="PF01368">
    <property type="entry name" value="DHH"/>
    <property type="match status" value="1"/>
</dbReference>
<dbReference type="SMART" id="SM00116">
    <property type="entry name" value="CBS"/>
    <property type="match status" value="2"/>
</dbReference>
<dbReference type="InterPro" id="IPR052390">
    <property type="entry name" value="tRNA_nt/polyA_polymerase"/>
</dbReference>
<proteinExistence type="inferred from homology"/>
<dbReference type="GO" id="GO:0000166">
    <property type="term" value="F:nucleotide binding"/>
    <property type="evidence" value="ECO:0007669"/>
    <property type="project" value="UniProtKB-KW"/>
</dbReference>
<keyword evidence="10 12" id="KW-0694">RNA-binding</keyword>
<keyword evidence="11" id="KW-0129">CBS domain</keyword>
<dbReference type="InterPro" id="IPR043519">
    <property type="entry name" value="NT_sf"/>
</dbReference>
<sequence length="931" mass="103969">MRGQTVILSHELADFDALASLLGGALLFPQALPVLPRKLKRNVQAFLSLYRNQFPFVDPRYLPRGNVDLAIVVDTRSFNAVKGMDEDTRHLVIDHHSAAEPLPSGWEVWRESLGPHTTGANTTLLVERLVQQNRGLSPFHATLLALGIYEDTGSLLYASTTHRDIRCAAWLVEQGARLEVMRSFMQFPPTAEQKALSKQLTEDAEHLTVAGQNVVVAVADAPDYDDELSGLARRLSELFNPDALFVVVNLKDHVQVVARSNTDAINVGLIAEYLGGGGHSRAAAAFLEGTTLADVRRRIGSLLQEHARAPKKVAEIMSRGRPHTLDEEMSVAAAMELMQRYGHEGFPVLQRNEDGRDKLVGILTRREADRTIVHRLGALPVHKVMRQGDNTVREDAPVSALHGLMIESGWGQIPVVDAAGQLVGIVTRTDLLKLWGEERESTPKVPDVSRELEQVLPDVQHRLLWLVGETATAMGHAVYVVGGFVRDLLLGRFDSNGGAGSLDMDLVVEGDAIELAERMQARCGGRVVTHARFGTAKWILDEPGYPITCPDLPASDTGADQGRLPPHFDFVTARTEFYTEPTVLPTVEQGSIKLDLHRRDFTVNTLAVALTPDRWGDLLDFYGGLSDLRTGVVRILHSLSFVDDPTRILRAVRYEQRFRFQIEARTLEHLQDAGPLLRRVTSARIRQELDRIFQEERPEDTVFRLDELGILQGIHPALRADPAFAKRCASLRDKLEKARPVETREGNNGADEAPEEVRTSRLQLEDTPIERLYWGLLVYDLLPIENGNGNKASSLEQELSERLRLRGRTQRLMRELRMVKTRLPQLRDPRQRPSEVVAVLDQAQAAVLLLLSLVEEDSLLRKRLKCYEQTWRHVHPALDGRDLMRLGLKPGPEYGQIIRRLRTALLDGEIEAGAPEQKLAESMVRNILEAA</sequence>
<dbReference type="PANTHER" id="PTHR47788">
    <property type="entry name" value="POLYA POLYMERASE"/>
    <property type="match status" value="1"/>
</dbReference>
<evidence type="ECO:0000256" key="8">
    <source>
        <dbReference type="ARBA" id="ARBA00022741"/>
    </source>
</evidence>
<evidence type="ECO:0000256" key="4">
    <source>
        <dbReference type="ARBA" id="ARBA00022679"/>
    </source>
</evidence>
<dbReference type="Gene3D" id="3.90.1640.10">
    <property type="entry name" value="inorganic pyrophosphatase (n-terminal core)"/>
    <property type="match status" value="1"/>
</dbReference>
<dbReference type="SUPFAM" id="SSF64182">
    <property type="entry name" value="DHH phosphoesterases"/>
    <property type="match status" value="1"/>
</dbReference>
<evidence type="ECO:0000256" key="2">
    <source>
        <dbReference type="ARBA" id="ARBA00007265"/>
    </source>
</evidence>
<keyword evidence="7" id="KW-0479">Metal-binding</keyword>
<dbReference type="EMBL" id="VXRG01000052">
    <property type="protein sequence ID" value="MXY92982.1"/>
    <property type="molecule type" value="Genomic_DNA"/>
</dbReference>
<dbReference type="InterPro" id="IPR038763">
    <property type="entry name" value="DHH_sf"/>
</dbReference>
<dbReference type="Gene3D" id="1.10.3090.10">
    <property type="entry name" value="cca-adding enzyme, domain 2"/>
    <property type="match status" value="1"/>
</dbReference>
<dbReference type="AlphaFoldDB" id="A0A6B0YTC4"/>
<evidence type="ECO:0000256" key="3">
    <source>
        <dbReference type="ARBA" id="ARBA00022555"/>
    </source>
</evidence>
<evidence type="ECO:0000256" key="13">
    <source>
        <dbReference type="SAM" id="MobiDB-lite"/>
    </source>
</evidence>
<dbReference type="SUPFAM" id="SSF81891">
    <property type="entry name" value="Poly A polymerase C-terminal region-like"/>
    <property type="match status" value="1"/>
</dbReference>
<dbReference type="Gene3D" id="3.30.460.10">
    <property type="entry name" value="Beta Polymerase, domain 2"/>
    <property type="match status" value="1"/>
</dbReference>
<evidence type="ECO:0000259" key="14">
    <source>
        <dbReference type="PROSITE" id="PS51371"/>
    </source>
</evidence>
<dbReference type="PANTHER" id="PTHR47788:SF1">
    <property type="entry name" value="A-ADDING TRNA NUCLEOTIDYLTRANSFERASE"/>
    <property type="match status" value="1"/>
</dbReference>
<evidence type="ECO:0000256" key="11">
    <source>
        <dbReference type="PROSITE-ProRule" id="PRU00703"/>
    </source>
</evidence>
<keyword evidence="5" id="KW-0819">tRNA processing</keyword>
<comment type="cofactor">
    <cofactor evidence="1">
        <name>Mg(2+)</name>
        <dbReference type="ChEBI" id="CHEBI:18420"/>
    </cofactor>
</comment>
<dbReference type="Gene3D" id="3.10.310.30">
    <property type="match status" value="1"/>
</dbReference>
<dbReference type="Gene3D" id="3.10.580.10">
    <property type="entry name" value="CBS-domain"/>
    <property type="match status" value="1"/>
</dbReference>
<keyword evidence="3" id="KW-0820">tRNA-binding</keyword>
<dbReference type="GO" id="GO:0008033">
    <property type="term" value="P:tRNA processing"/>
    <property type="evidence" value="ECO:0007669"/>
    <property type="project" value="UniProtKB-KW"/>
</dbReference>
<dbReference type="GO" id="GO:0000049">
    <property type="term" value="F:tRNA binding"/>
    <property type="evidence" value="ECO:0007669"/>
    <property type="project" value="UniProtKB-KW"/>
</dbReference>
<evidence type="ECO:0000256" key="10">
    <source>
        <dbReference type="ARBA" id="ARBA00022884"/>
    </source>
</evidence>
<keyword evidence="9" id="KW-0460">Magnesium</keyword>
<keyword evidence="6" id="KW-0548">Nucleotidyltransferase</keyword>
<dbReference type="SUPFAM" id="SSF81301">
    <property type="entry name" value="Nucleotidyltransferase"/>
    <property type="match status" value="1"/>
</dbReference>
<keyword evidence="8" id="KW-0547">Nucleotide-binding</keyword>
<accession>A0A6B0YTC4</accession>
<dbReference type="SUPFAM" id="SSF54631">
    <property type="entry name" value="CBS-domain pair"/>
    <property type="match status" value="1"/>
</dbReference>
<dbReference type="Pfam" id="PF12627">
    <property type="entry name" value="PolyA_pol_RNAbd"/>
    <property type="match status" value="1"/>
</dbReference>
<dbReference type="Pfam" id="PF02272">
    <property type="entry name" value="DHHA1"/>
    <property type="match status" value="1"/>
</dbReference>
<dbReference type="InterPro" id="IPR046342">
    <property type="entry name" value="CBS_dom_sf"/>
</dbReference>
<comment type="caution">
    <text evidence="15">The sequence shown here is derived from an EMBL/GenBank/DDBJ whole genome shotgun (WGS) entry which is preliminary data.</text>
</comment>
<keyword evidence="4 12" id="KW-0808">Transferase</keyword>
<organism evidence="15">
    <name type="scientific">Caldilineaceae bacterium SB0664_bin_27</name>
    <dbReference type="NCBI Taxonomy" id="2605260"/>
    <lineage>
        <taxon>Bacteria</taxon>
        <taxon>Bacillati</taxon>
        <taxon>Chloroflexota</taxon>
        <taxon>Caldilineae</taxon>
        <taxon>Caldilineales</taxon>
        <taxon>Caldilineaceae</taxon>
    </lineage>
</organism>
<dbReference type="CDD" id="cd05398">
    <property type="entry name" value="NT_ClassII-CCAase"/>
    <property type="match status" value="1"/>
</dbReference>
<evidence type="ECO:0000313" key="15">
    <source>
        <dbReference type="EMBL" id="MXY92982.1"/>
    </source>
</evidence>